<dbReference type="EMBL" id="QSCO01000007">
    <property type="protein sequence ID" value="RGY07788.1"/>
    <property type="molecule type" value="Genomic_DNA"/>
</dbReference>
<evidence type="ECO:0000256" key="1">
    <source>
        <dbReference type="PIRSR" id="PIRSR605502-1"/>
    </source>
</evidence>
<dbReference type="InterPro" id="IPR050792">
    <property type="entry name" value="ADP-ribosylglycohydrolase"/>
</dbReference>
<dbReference type="GO" id="GO:0046872">
    <property type="term" value="F:metal ion binding"/>
    <property type="evidence" value="ECO:0007669"/>
    <property type="project" value="UniProtKB-KW"/>
</dbReference>
<gene>
    <name evidence="2" type="ORF">DXA53_06690</name>
</gene>
<dbReference type="InterPro" id="IPR036287">
    <property type="entry name" value="Rv1873-like_sf"/>
</dbReference>
<dbReference type="InterPro" id="IPR036705">
    <property type="entry name" value="Ribosyl_crysJ1_sf"/>
</dbReference>
<proteinExistence type="predicted"/>
<keyword evidence="1" id="KW-0479">Metal-binding</keyword>
<evidence type="ECO:0000313" key="3">
    <source>
        <dbReference type="Proteomes" id="UP000284434"/>
    </source>
</evidence>
<dbReference type="SUPFAM" id="SSF140736">
    <property type="entry name" value="Rv1873-like"/>
    <property type="match status" value="1"/>
</dbReference>
<dbReference type="InterPro" id="IPR005502">
    <property type="entry name" value="Ribosyl_crysJ1"/>
</dbReference>
<dbReference type="InterPro" id="IPR014937">
    <property type="entry name" value="DUF1810"/>
</dbReference>
<organism evidence="2 3">
    <name type="scientific">Odoribacter splanchnicus</name>
    <dbReference type="NCBI Taxonomy" id="28118"/>
    <lineage>
        <taxon>Bacteria</taxon>
        <taxon>Pseudomonadati</taxon>
        <taxon>Bacteroidota</taxon>
        <taxon>Bacteroidia</taxon>
        <taxon>Bacteroidales</taxon>
        <taxon>Odoribacteraceae</taxon>
        <taxon>Odoribacter</taxon>
    </lineage>
</organism>
<protein>
    <submittedName>
        <fullName evidence="2">DUF1810 family protein</fullName>
    </submittedName>
</protein>
<feature type="binding site" evidence="1">
    <location>
        <position position="382"/>
    </location>
    <ligand>
        <name>Mg(2+)</name>
        <dbReference type="ChEBI" id="CHEBI:18420"/>
        <label>1</label>
    </ligand>
</feature>
<dbReference type="PANTHER" id="PTHR16222:SF12">
    <property type="entry name" value="ADP-RIBOSYLGLYCOHYDROLASE-RELATED"/>
    <property type="match status" value="1"/>
</dbReference>
<feature type="binding site" evidence="1">
    <location>
        <position position="208"/>
    </location>
    <ligand>
        <name>Mg(2+)</name>
        <dbReference type="ChEBI" id="CHEBI:18420"/>
        <label>1</label>
    </ligand>
</feature>
<feature type="binding site" evidence="1">
    <location>
        <position position="207"/>
    </location>
    <ligand>
        <name>Mg(2+)</name>
        <dbReference type="ChEBI" id="CHEBI:18420"/>
        <label>1</label>
    </ligand>
</feature>
<dbReference type="PANTHER" id="PTHR16222">
    <property type="entry name" value="ADP-RIBOSYLGLYCOHYDROLASE"/>
    <property type="match status" value="1"/>
</dbReference>
<accession>A0A413IDN2</accession>
<dbReference type="Gene3D" id="1.10.4080.10">
    <property type="entry name" value="ADP-ribosylation/Crystallin J1"/>
    <property type="match status" value="1"/>
</dbReference>
<dbReference type="AlphaFoldDB" id="A0A413IDN2"/>
<feature type="binding site" evidence="1">
    <location>
        <position position="385"/>
    </location>
    <ligand>
        <name>Mg(2+)</name>
        <dbReference type="ChEBI" id="CHEBI:18420"/>
        <label>1</label>
    </ligand>
</feature>
<evidence type="ECO:0000313" key="2">
    <source>
        <dbReference type="EMBL" id="RGY07788.1"/>
    </source>
</evidence>
<dbReference type="SUPFAM" id="SSF101478">
    <property type="entry name" value="ADP-ribosylglycohydrolase"/>
    <property type="match status" value="1"/>
</dbReference>
<reference evidence="2 3" key="1">
    <citation type="submission" date="2018-08" db="EMBL/GenBank/DDBJ databases">
        <title>A genome reference for cultivated species of the human gut microbiota.</title>
        <authorList>
            <person name="Zou Y."/>
            <person name="Xue W."/>
            <person name="Luo G."/>
        </authorList>
    </citation>
    <scope>NUCLEOTIDE SEQUENCE [LARGE SCALE GENOMIC DNA]</scope>
    <source>
        <strain evidence="2 3">OF03-11</strain>
    </source>
</reference>
<dbReference type="Gene3D" id="1.25.40.380">
    <property type="entry name" value="Protein of unknown function DUF1810"/>
    <property type="match status" value="1"/>
</dbReference>
<name>A0A413IDN2_9BACT</name>
<dbReference type="Proteomes" id="UP000284434">
    <property type="component" value="Unassembled WGS sequence"/>
</dbReference>
<feature type="binding site" evidence="1">
    <location>
        <position position="384"/>
    </location>
    <ligand>
        <name>Mg(2+)</name>
        <dbReference type="ChEBI" id="CHEBI:18420"/>
        <label>1</label>
    </ligand>
</feature>
<keyword evidence="1" id="KW-0460">Magnesium</keyword>
<sequence length="436" mass="49434">MFSTAKCKFNEVLIMTKYKEYISKYQLRRFVDAHRQIYSSALTEIRSGQKQSHWMWYIFPQLRGLGHSHNAEYNGIADRDEAIMFLHHPILGRNLYEITTAMLGIDGKSAREILGDIDALKFRSSMTLFDFVCPNDIFSDALQKYYSGKADEWTLKMLKTGEMQSEHLIPGGIIGAIIGDIIGSRYEWANCKSTNFDLFDGDITDFTDDTVMTIAVADWLLSGVPLQKIMPDWGEEYPAREYGRMFRSWLFYSEDKKPYNSCGNGSGMRVSPCGYYAKTLGEVLDLAKQSAEVSHNHPEGIKGAQAIASAIFLARQHKTKEAIYDYIEQTFGYNLHRTCDEIRPIYKFDGTCQGSCPEAIVAFLDSHDYESAIRLAISLGGDSDTIACMTGGIAAAYYGIPSWMVKYVVTEYLPQSMLDIIERFDETCLVRQINEI</sequence>
<dbReference type="Pfam" id="PF08837">
    <property type="entry name" value="DUF1810"/>
    <property type="match status" value="1"/>
</dbReference>
<comment type="caution">
    <text evidence="2">The sequence shown here is derived from an EMBL/GenBank/DDBJ whole genome shotgun (WGS) entry which is preliminary data.</text>
</comment>
<feature type="binding site" evidence="1">
    <location>
        <position position="209"/>
    </location>
    <ligand>
        <name>Mg(2+)</name>
        <dbReference type="ChEBI" id="CHEBI:18420"/>
        <label>1</label>
    </ligand>
</feature>
<comment type="cofactor">
    <cofactor evidence="1">
        <name>Mg(2+)</name>
        <dbReference type="ChEBI" id="CHEBI:18420"/>
    </cofactor>
    <text evidence="1">Binds 2 magnesium ions per subunit.</text>
</comment>
<dbReference type="Pfam" id="PF03747">
    <property type="entry name" value="ADP_ribosyl_GH"/>
    <property type="match status" value="1"/>
</dbReference>